<dbReference type="Gene3D" id="3.40.630.10">
    <property type="entry name" value="Zn peptidases"/>
    <property type="match status" value="1"/>
</dbReference>
<keyword evidence="2" id="KW-1133">Transmembrane helix</keyword>
<dbReference type="Pfam" id="PF04389">
    <property type="entry name" value="Peptidase_M28"/>
    <property type="match status" value="1"/>
</dbReference>
<dbReference type="PANTHER" id="PTHR12147">
    <property type="entry name" value="METALLOPEPTIDASE M28 FAMILY MEMBER"/>
    <property type="match status" value="1"/>
</dbReference>
<keyword evidence="2" id="KW-0812">Transmembrane</keyword>
<dbReference type="PANTHER" id="PTHR12147:SF26">
    <property type="entry name" value="PEPTIDASE M28 DOMAIN-CONTAINING PROTEIN"/>
    <property type="match status" value="1"/>
</dbReference>
<organism evidence="4">
    <name type="scientific">Streptomyces sp. SID14436</name>
    <dbReference type="NCBI Taxonomy" id="2706070"/>
    <lineage>
        <taxon>Bacteria</taxon>
        <taxon>Bacillati</taxon>
        <taxon>Actinomycetota</taxon>
        <taxon>Actinomycetes</taxon>
        <taxon>Kitasatosporales</taxon>
        <taxon>Streptomycetaceae</taxon>
        <taxon>Streptomyces</taxon>
    </lineage>
</organism>
<evidence type="ECO:0000313" key="4">
    <source>
        <dbReference type="EMBL" id="NEA89135.1"/>
    </source>
</evidence>
<dbReference type="SUPFAM" id="SSF53187">
    <property type="entry name" value="Zn-dependent exopeptidases"/>
    <property type="match status" value="1"/>
</dbReference>
<keyword evidence="4" id="KW-0378">Hydrolase</keyword>
<keyword evidence="2" id="KW-0472">Membrane</keyword>
<accession>A0A6G3R0L4</accession>
<reference evidence="4" key="1">
    <citation type="submission" date="2020-01" db="EMBL/GenBank/DDBJ databases">
        <title>Insect and environment-associated Actinomycetes.</title>
        <authorList>
            <person name="Currrie C."/>
            <person name="Chevrette M."/>
            <person name="Carlson C."/>
            <person name="Stubbendieck R."/>
            <person name="Wendt-Pienkowski E."/>
        </authorList>
    </citation>
    <scope>NUCLEOTIDE SEQUENCE</scope>
    <source>
        <strain evidence="4">SID14436</strain>
    </source>
</reference>
<dbReference type="EMBL" id="JAAGMD010000677">
    <property type="protein sequence ID" value="NEA89135.1"/>
    <property type="molecule type" value="Genomic_DNA"/>
</dbReference>
<feature type="transmembrane region" description="Helical" evidence="2">
    <location>
        <begin position="29"/>
        <end position="49"/>
    </location>
</feature>
<sequence>MTATSAPANTPDTAPGPAPGAAAARRTAVLAPLTGLAVVLLTAVLGVLAQAPPAARGTDAPAGEFSAARAAGYLTGIARAPHPVGSTEHTRVREYLVRTARELGAEVTVQSGEAVQPEMGSPFASATVHNVVARLPGRDGPAAPGGALLLVAHYDSVPTGPGAADNGAAVASLLETLRALKASGGVRHDVVVLFSDGEELGALGAELFVREHGLDAFGAVLNWEARGSGGPLMMFETGEGNLPLVDAFAGANPRPVANSLAYEVYRRLPNDSDFTVFRREGVAGLNSAFIDGFHDYHARSDTVARLDRDSMQHHGDTMLAMVRSLDGAGPDRMRGDNGVYFDLFARVLVRYPVVWALPLAGITLAALAGLLAWGMRRSVLRPGRVLGAAGTVCGALVAAGAVVHGLWTLTLALAPGLAALPLAEPYDGGWFVA</sequence>
<dbReference type="GO" id="GO:0008235">
    <property type="term" value="F:metalloexopeptidase activity"/>
    <property type="evidence" value="ECO:0007669"/>
    <property type="project" value="InterPro"/>
</dbReference>
<name>A0A6G3R0L4_9ACTN</name>
<evidence type="ECO:0000259" key="3">
    <source>
        <dbReference type="Pfam" id="PF04389"/>
    </source>
</evidence>
<feature type="domain" description="Peptidase M28" evidence="3">
    <location>
        <begin position="130"/>
        <end position="321"/>
    </location>
</feature>
<dbReference type="GO" id="GO:0006508">
    <property type="term" value="P:proteolysis"/>
    <property type="evidence" value="ECO:0007669"/>
    <property type="project" value="InterPro"/>
</dbReference>
<proteinExistence type="predicted"/>
<evidence type="ECO:0000256" key="1">
    <source>
        <dbReference type="SAM" id="MobiDB-lite"/>
    </source>
</evidence>
<dbReference type="InterPro" id="IPR045175">
    <property type="entry name" value="M28_fam"/>
</dbReference>
<feature type="transmembrane region" description="Helical" evidence="2">
    <location>
        <begin position="353"/>
        <end position="373"/>
    </location>
</feature>
<feature type="region of interest" description="Disordered" evidence="1">
    <location>
        <begin position="1"/>
        <end position="20"/>
    </location>
</feature>
<dbReference type="InterPro" id="IPR007484">
    <property type="entry name" value="Peptidase_M28"/>
</dbReference>
<feature type="transmembrane region" description="Helical" evidence="2">
    <location>
        <begin position="385"/>
        <end position="407"/>
    </location>
</feature>
<feature type="non-terminal residue" evidence="4">
    <location>
        <position position="433"/>
    </location>
</feature>
<dbReference type="RefSeq" id="WP_164438772.1">
    <property type="nucleotide sequence ID" value="NZ_JAAGMD010000677.1"/>
</dbReference>
<gene>
    <name evidence="4" type="ORF">G3I53_24585</name>
</gene>
<protein>
    <submittedName>
        <fullName evidence="4">M20/M25/M40 family metallo-hydrolase</fullName>
    </submittedName>
</protein>
<evidence type="ECO:0000256" key="2">
    <source>
        <dbReference type="SAM" id="Phobius"/>
    </source>
</evidence>
<dbReference type="AlphaFoldDB" id="A0A6G3R0L4"/>
<comment type="caution">
    <text evidence="4">The sequence shown here is derived from an EMBL/GenBank/DDBJ whole genome shotgun (WGS) entry which is preliminary data.</text>
</comment>